<keyword evidence="2" id="KW-0472">Membrane</keyword>
<keyword evidence="2" id="KW-1133">Transmembrane helix</keyword>
<evidence type="ECO:0000313" key="3">
    <source>
        <dbReference type="EMBL" id="KAL3852799.1"/>
    </source>
</evidence>
<feature type="transmembrane region" description="Helical" evidence="2">
    <location>
        <begin position="502"/>
        <end position="526"/>
    </location>
</feature>
<evidence type="ECO:0000256" key="2">
    <source>
        <dbReference type="SAM" id="Phobius"/>
    </source>
</evidence>
<keyword evidence="2" id="KW-0812">Transmembrane</keyword>
<dbReference type="EMBL" id="JBJQND010000015">
    <property type="protein sequence ID" value="KAL3852799.1"/>
    <property type="molecule type" value="Genomic_DNA"/>
</dbReference>
<protein>
    <submittedName>
        <fullName evidence="3">Uncharacterized protein</fullName>
    </submittedName>
</protein>
<accession>A0ABD3UTH8</accession>
<gene>
    <name evidence="3" type="ORF">ACJMK2_016414</name>
</gene>
<feature type="region of interest" description="Disordered" evidence="1">
    <location>
        <begin position="1"/>
        <end position="50"/>
    </location>
</feature>
<reference evidence="3 4" key="1">
    <citation type="submission" date="2024-11" db="EMBL/GenBank/DDBJ databases">
        <title>Chromosome-level genome assembly of the freshwater bivalve Anodonta woodiana.</title>
        <authorList>
            <person name="Chen X."/>
        </authorList>
    </citation>
    <scope>NUCLEOTIDE SEQUENCE [LARGE SCALE GENOMIC DNA]</scope>
    <source>
        <strain evidence="3">MN2024</strain>
        <tissue evidence="3">Gills</tissue>
    </source>
</reference>
<proteinExistence type="predicted"/>
<name>A0ABD3UTH8_SINWO</name>
<comment type="caution">
    <text evidence="3">The sequence shown here is derived from an EMBL/GenBank/DDBJ whole genome shotgun (WGS) entry which is preliminary data.</text>
</comment>
<keyword evidence="4" id="KW-1185">Reference proteome</keyword>
<evidence type="ECO:0000313" key="4">
    <source>
        <dbReference type="Proteomes" id="UP001634394"/>
    </source>
</evidence>
<sequence length="742" mass="82266">MSVEMKLSKKLKDRSEDDSDSDDHDNGDDDDDEEHKEGGETGDYDDGELADHSSRKHIISSEVFQTIHNISVPLDPLVDPKPLIMSSANELPSNGRWGALQRNLGRGTQRKLPNVVPPTSFHPNKPLIFNGIITTRSSSTTKIQTRHNDNHKTISNRPIRTSYPAITSSVEGLGGTTNANFSNEATISASLEVDSGQQQQIVGNHAYFEENITSDLNNHATNVQSLSFSDVTRATEKVQNKENTTAIITNGSEISFTGVKIVQSFVSATLETIAGQSHVSKQHSLNSNSLATTSVHPKIEGMIPKTFEQSNVPLGIIGSLSGGAPNGAYAKTTRTFQETNPSVPDNVVSARLHMQRKYKDLGQQMASDLDKELPLADTFCHDFNGKKPGGKVTRCCENALECFDDLRETLKTVIQSGYNGEVAQVCNSMGDDIQMQTKCIQKVLDKCDKETRDILRDRFERKMQLLSNQVQKQCFQDTSTDTQVIPPKLQASAVHGSGVNNVAFIAGTVLGGIIFIAIIIAILFVWTRKKRIEISNGSPRGVKQLLSQGGNANLSTERSDSVIYEEIDELFMDPKYALENIQNNRKLIRTSANLTYHEDQRTFSATPIQSDKEPLPEPKQEYENHGFENPAISAGPDLKKENQYENAYELPKVSTVLEGKKMDIDTKMTVDDNYENINVNVIMYERLSGMSINECNDIKFTETPEPPDLLTIEMKAKEAENELSYTYFPTDSQSKLQSDINM</sequence>
<dbReference type="AlphaFoldDB" id="A0ABD3UTH8"/>
<organism evidence="3 4">
    <name type="scientific">Sinanodonta woodiana</name>
    <name type="common">Chinese pond mussel</name>
    <name type="synonym">Anodonta woodiana</name>
    <dbReference type="NCBI Taxonomy" id="1069815"/>
    <lineage>
        <taxon>Eukaryota</taxon>
        <taxon>Metazoa</taxon>
        <taxon>Spiralia</taxon>
        <taxon>Lophotrochozoa</taxon>
        <taxon>Mollusca</taxon>
        <taxon>Bivalvia</taxon>
        <taxon>Autobranchia</taxon>
        <taxon>Heteroconchia</taxon>
        <taxon>Palaeoheterodonta</taxon>
        <taxon>Unionida</taxon>
        <taxon>Unionoidea</taxon>
        <taxon>Unionidae</taxon>
        <taxon>Unioninae</taxon>
        <taxon>Sinanodonta</taxon>
    </lineage>
</organism>
<dbReference type="Proteomes" id="UP001634394">
    <property type="component" value="Unassembled WGS sequence"/>
</dbReference>
<feature type="compositionally biased region" description="Acidic residues" evidence="1">
    <location>
        <begin position="16"/>
        <end position="48"/>
    </location>
</feature>
<evidence type="ECO:0000256" key="1">
    <source>
        <dbReference type="SAM" id="MobiDB-lite"/>
    </source>
</evidence>